<evidence type="ECO:0000259" key="1">
    <source>
        <dbReference type="PROSITE" id="PS50181"/>
    </source>
</evidence>
<dbReference type="Pfam" id="PF00646">
    <property type="entry name" value="F-box"/>
    <property type="match status" value="1"/>
</dbReference>
<dbReference type="InterPro" id="IPR001810">
    <property type="entry name" value="F-box_dom"/>
</dbReference>
<dbReference type="Gene3D" id="1.20.1280.50">
    <property type="match status" value="1"/>
</dbReference>
<proteinExistence type="predicted"/>
<dbReference type="InterPro" id="IPR036047">
    <property type="entry name" value="F-box-like_dom_sf"/>
</dbReference>
<evidence type="ECO:0000313" key="2">
    <source>
        <dbReference type="Proteomes" id="UP000887566"/>
    </source>
</evidence>
<feature type="domain" description="F-box" evidence="1">
    <location>
        <begin position="45"/>
        <end position="92"/>
    </location>
</feature>
<protein>
    <submittedName>
        <fullName evidence="3">F-box domain-containing protein</fullName>
    </submittedName>
</protein>
<dbReference type="SUPFAM" id="SSF81383">
    <property type="entry name" value="F-box domain"/>
    <property type="match status" value="1"/>
</dbReference>
<name>A0A914V5J2_9BILA</name>
<keyword evidence="2" id="KW-1185">Reference proteome</keyword>
<dbReference type="CDD" id="cd09917">
    <property type="entry name" value="F-box_SF"/>
    <property type="match status" value="1"/>
</dbReference>
<organism evidence="2 3">
    <name type="scientific">Plectus sambesii</name>
    <dbReference type="NCBI Taxonomy" id="2011161"/>
    <lineage>
        <taxon>Eukaryota</taxon>
        <taxon>Metazoa</taxon>
        <taxon>Ecdysozoa</taxon>
        <taxon>Nematoda</taxon>
        <taxon>Chromadorea</taxon>
        <taxon>Plectida</taxon>
        <taxon>Plectina</taxon>
        <taxon>Plectoidea</taxon>
        <taxon>Plectidae</taxon>
        <taxon>Plectus</taxon>
    </lineage>
</organism>
<dbReference type="Proteomes" id="UP000887566">
    <property type="component" value="Unplaced"/>
</dbReference>
<dbReference type="AlphaFoldDB" id="A0A914V5J2"/>
<sequence>MSVADLEAEVTNLHAEIDRLRRALGDVSGQIVCGRLTGDLPDNFLEQFSKLPDRPLEQVLRFLPARQVVQMRYVSRKFNHLIRKCSKTMPKIKRDGTVLFGSNQAGGFLAVWFDDCGNNITTTTLEGDEVALSELLRFIRIGGRMFFSHGLSAADEVLDQLSKAWVTIRPDVVIFSGDLSQTSRDSLRAFLVKVEPTIRRLHFQYASNIGHNLLSNDVISAAGQLNGLMIKPVCYGSKLPDYHIGEDTLLAMADTDHVFSYFLVKGCTGITPGGIRAFIEKWMRKERPKVDAKLSRFEEPMGFCKLTFYKCANVTAAAVEEACGDLLEKDTSAEAVVDRDAAMEERVHYTIQCPSNNCFLEILFNVYPFYSHCVSEPIMDYEMEYNYGDHYNGDLEPEIEDHDFDDHDGYGAIDYDEIEDSDVD</sequence>
<accession>A0A914V5J2</accession>
<dbReference type="WBParaSite" id="PSAMB.scaffold1570size29881.g13868.t1">
    <property type="protein sequence ID" value="PSAMB.scaffold1570size29881.g13868.t1"/>
    <property type="gene ID" value="PSAMB.scaffold1570size29881.g13868"/>
</dbReference>
<dbReference type="PROSITE" id="PS50181">
    <property type="entry name" value="FBOX"/>
    <property type="match status" value="1"/>
</dbReference>
<evidence type="ECO:0000313" key="3">
    <source>
        <dbReference type="WBParaSite" id="PSAMB.scaffold1570size29881.g13868.t1"/>
    </source>
</evidence>
<reference evidence="3" key="1">
    <citation type="submission" date="2022-11" db="UniProtKB">
        <authorList>
            <consortium name="WormBaseParasite"/>
        </authorList>
    </citation>
    <scope>IDENTIFICATION</scope>
</reference>